<dbReference type="SUPFAM" id="SSF140111">
    <property type="entry name" value="Endosomal sorting complex assembly domain"/>
    <property type="match status" value="1"/>
</dbReference>
<accession>A0A165HJP5</accession>
<comment type="similarity">
    <text evidence="2">Belongs to the ubiquitin-conjugating enzyme family. UEV subfamily.</text>
</comment>
<evidence type="ECO:0000313" key="11">
    <source>
        <dbReference type="EMBL" id="KZF23615.1"/>
    </source>
</evidence>
<name>A0A165HJP5_XYLHT</name>
<evidence type="ECO:0000256" key="4">
    <source>
        <dbReference type="ARBA" id="ARBA00022753"/>
    </source>
</evidence>
<dbReference type="InParanoid" id="A0A165HJP5"/>
<dbReference type="GO" id="GO:0000813">
    <property type="term" value="C:ESCRT I complex"/>
    <property type="evidence" value="ECO:0007669"/>
    <property type="project" value="TreeGrafter"/>
</dbReference>
<dbReference type="GO" id="GO:0043162">
    <property type="term" value="P:ubiquitin-dependent protein catabolic process via the multivesicular body sorting pathway"/>
    <property type="evidence" value="ECO:0007669"/>
    <property type="project" value="UniProtKB-ARBA"/>
</dbReference>
<dbReference type="Gene3D" id="6.10.140.820">
    <property type="match status" value="1"/>
</dbReference>
<dbReference type="InterPro" id="IPR016135">
    <property type="entry name" value="UBQ-conjugating_enzyme/RWD"/>
</dbReference>
<dbReference type="InterPro" id="IPR052070">
    <property type="entry name" value="ESCRT-I_UEV_domain"/>
</dbReference>
<evidence type="ECO:0000256" key="8">
    <source>
        <dbReference type="SAM" id="MobiDB-lite"/>
    </source>
</evidence>
<dbReference type="OMA" id="YMNFPQP"/>
<evidence type="ECO:0000259" key="9">
    <source>
        <dbReference type="PROSITE" id="PS51312"/>
    </source>
</evidence>
<gene>
    <name evidence="11" type="ORF">L228DRAFT_246428</name>
</gene>
<feature type="compositionally biased region" description="Polar residues" evidence="8">
    <location>
        <begin position="210"/>
        <end position="225"/>
    </location>
</feature>
<dbReference type="GO" id="GO:0043130">
    <property type="term" value="F:ubiquitin binding"/>
    <property type="evidence" value="ECO:0007669"/>
    <property type="project" value="TreeGrafter"/>
</dbReference>
<dbReference type="CDD" id="cd11685">
    <property type="entry name" value="UEV_TSG101-like"/>
    <property type="match status" value="1"/>
</dbReference>
<keyword evidence="4" id="KW-0967">Endosome</keyword>
<feature type="compositionally biased region" description="Low complexity" evidence="8">
    <location>
        <begin position="296"/>
        <end position="306"/>
    </location>
</feature>
<feature type="compositionally biased region" description="Polar residues" evidence="8">
    <location>
        <begin position="149"/>
        <end position="163"/>
    </location>
</feature>
<keyword evidence="12" id="KW-1185">Reference proteome</keyword>
<feature type="region of interest" description="Disordered" evidence="8">
    <location>
        <begin position="148"/>
        <end position="371"/>
    </location>
</feature>
<dbReference type="Pfam" id="PF09454">
    <property type="entry name" value="Vps23_core"/>
    <property type="match status" value="1"/>
</dbReference>
<protein>
    <submittedName>
        <fullName evidence="11">UEV-domain-containing protein</fullName>
    </submittedName>
</protein>
<dbReference type="GO" id="GO:0006886">
    <property type="term" value="P:intracellular protein transport"/>
    <property type="evidence" value="ECO:0007669"/>
    <property type="project" value="UniProtKB-ARBA"/>
</dbReference>
<dbReference type="InterPro" id="IPR017916">
    <property type="entry name" value="SB_dom"/>
</dbReference>
<evidence type="ECO:0000256" key="6">
    <source>
        <dbReference type="ARBA" id="ARBA00023054"/>
    </source>
</evidence>
<dbReference type="InterPro" id="IPR008883">
    <property type="entry name" value="UEV_N"/>
</dbReference>
<dbReference type="RefSeq" id="XP_018189170.1">
    <property type="nucleotide sequence ID" value="XM_018332411.1"/>
</dbReference>
<keyword evidence="5 7" id="KW-0653">Protein transport</keyword>
<reference evidence="11 12" key="1">
    <citation type="journal article" date="2016" name="Fungal Biol.">
        <title>The genome of Xylona heveae provides a window into fungal endophytism.</title>
        <authorList>
            <person name="Gazis R."/>
            <person name="Kuo A."/>
            <person name="Riley R."/>
            <person name="LaButti K."/>
            <person name="Lipzen A."/>
            <person name="Lin J."/>
            <person name="Amirebrahimi M."/>
            <person name="Hesse C.N."/>
            <person name="Spatafora J.W."/>
            <person name="Henrissat B."/>
            <person name="Hainaut M."/>
            <person name="Grigoriev I.V."/>
            <person name="Hibbett D.S."/>
        </authorList>
    </citation>
    <scope>NUCLEOTIDE SEQUENCE [LARGE SCALE GENOMIC DNA]</scope>
    <source>
        <strain evidence="11 12">TC161</strain>
    </source>
</reference>
<evidence type="ECO:0000256" key="7">
    <source>
        <dbReference type="PROSITE-ProRule" id="PRU00644"/>
    </source>
</evidence>
<proteinExistence type="inferred from homology"/>
<dbReference type="PANTHER" id="PTHR23306">
    <property type="entry name" value="TUMOR SUSCEPTIBILITY GENE 101 PROTEIN-RELATED"/>
    <property type="match status" value="1"/>
</dbReference>
<organism evidence="11 12">
    <name type="scientific">Xylona heveae (strain CBS 132557 / TC161)</name>
    <dbReference type="NCBI Taxonomy" id="1328760"/>
    <lineage>
        <taxon>Eukaryota</taxon>
        <taxon>Fungi</taxon>
        <taxon>Dikarya</taxon>
        <taxon>Ascomycota</taxon>
        <taxon>Pezizomycotina</taxon>
        <taxon>Xylonomycetes</taxon>
        <taxon>Xylonales</taxon>
        <taxon>Xylonaceae</taxon>
        <taxon>Xylona</taxon>
    </lineage>
</organism>
<dbReference type="OrthoDB" id="306304at2759"/>
<feature type="region of interest" description="Disordered" evidence="8">
    <location>
        <begin position="388"/>
        <end position="407"/>
    </location>
</feature>
<dbReference type="FunCoup" id="A0A165HJP5">
    <property type="interactions" value="549"/>
</dbReference>
<sequence>MAAVPQKVLNWLYSVLTSEYHDVNRTYADVARTLSSYSSLSPRTDVYTYENGASALLLLVSGTLPVTFRGAVYRFPISLWIPHAYPRQSPIAYVTAAPGMIIRPGQYISAEGRIYHPYLAQWEGMWDRSTLLDFLAILRDAFAKEPPLVSSQQHARPFSQSQNTPPPLPPLPPEFGSPSSSRPPSTASTQSPSSVPPPPPPKSLEIQGEATGSPSRQPANTQSQNPPTHPPTLPRKPNEYYGPPRQLINGTVTTTQSQGRYTPQRSSSLRNENDQVSLSYQGREPVPATGTRHGTTRIPIGPITPTDAAPQYRPMPPLPPVHSNLQSQPYRSEGALQPGFTPPMSPRDQQQSVRGRQPFTGPDIAPQSREIRPVQDLISSPLEISLSHQTKDSPALSAPPIPPNPEKDALLAALSTKLREQLFQSTEQGQFILPSLHAQQMALQQAAQALQMELGALQSLDSTLAQNEKILHDSIREADHVISSAGTRAVPGVDDVLVAPTVVGGQLYELCAEEGALADTLFVLGRALDKGRIGCDTFIKQTRSLAREQFMKKALIKKIGKGMGLDDPRR</sequence>
<feature type="domain" description="UEV" evidence="10">
    <location>
        <begin position="7"/>
        <end position="152"/>
    </location>
</feature>
<dbReference type="PROSITE" id="PS51312">
    <property type="entry name" value="SB"/>
    <property type="match status" value="1"/>
</dbReference>
<evidence type="ECO:0000259" key="10">
    <source>
        <dbReference type="PROSITE" id="PS51322"/>
    </source>
</evidence>
<dbReference type="GO" id="GO:0072666">
    <property type="term" value="P:establishment of protein localization to vacuole"/>
    <property type="evidence" value="ECO:0007669"/>
    <property type="project" value="UniProtKB-ARBA"/>
</dbReference>
<evidence type="ECO:0000256" key="1">
    <source>
        <dbReference type="ARBA" id="ARBA00004177"/>
    </source>
</evidence>
<dbReference type="GeneID" id="28897548"/>
<dbReference type="PROSITE" id="PS51322">
    <property type="entry name" value="UEV"/>
    <property type="match status" value="1"/>
</dbReference>
<keyword evidence="3 7" id="KW-0813">Transport</keyword>
<feature type="compositionally biased region" description="Low complexity" evidence="8">
    <location>
        <begin position="176"/>
        <end position="193"/>
    </location>
</feature>
<feature type="compositionally biased region" description="Pro residues" evidence="8">
    <location>
        <begin position="164"/>
        <end position="175"/>
    </location>
</feature>
<dbReference type="InterPro" id="IPR037202">
    <property type="entry name" value="ESCRT_assembly_dom"/>
</dbReference>
<evidence type="ECO:0000256" key="2">
    <source>
        <dbReference type="ARBA" id="ARBA00009594"/>
    </source>
</evidence>
<comment type="subcellular location">
    <subcellularLocation>
        <location evidence="1">Endosome</location>
    </subcellularLocation>
</comment>
<dbReference type="STRING" id="1328760.A0A165HJP5"/>
<dbReference type="EMBL" id="KV407457">
    <property type="protein sequence ID" value="KZF23615.1"/>
    <property type="molecule type" value="Genomic_DNA"/>
</dbReference>
<evidence type="ECO:0000256" key="5">
    <source>
        <dbReference type="ARBA" id="ARBA00022927"/>
    </source>
</evidence>
<evidence type="ECO:0000313" key="12">
    <source>
        <dbReference type="Proteomes" id="UP000076632"/>
    </source>
</evidence>
<dbReference type="Gene3D" id="3.10.110.10">
    <property type="entry name" value="Ubiquitin Conjugating Enzyme"/>
    <property type="match status" value="1"/>
</dbReference>
<dbReference type="AlphaFoldDB" id="A0A165HJP5"/>
<dbReference type="PANTHER" id="PTHR23306:SF3">
    <property type="entry name" value="TUMOR SUPPRESSOR PROTEIN 101"/>
    <property type="match status" value="1"/>
</dbReference>
<feature type="domain" description="SB" evidence="9">
    <location>
        <begin position="501"/>
        <end position="569"/>
    </location>
</feature>
<feature type="compositionally biased region" description="Polar residues" evidence="8">
    <location>
        <begin position="248"/>
        <end position="280"/>
    </location>
</feature>
<dbReference type="Proteomes" id="UP000076632">
    <property type="component" value="Unassembled WGS sequence"/>
</dbReference>
<evidence type="ECO:0000256" key="3">
    <source>
        <dbReference type="ARBA" id="ARBA00022448"/>
    </source>
</evidence>
<dbReference type="Pfam" id="PF05743">
    <property type="entry name" value="UEV"/>
    <property type="match status" value="1"/>
</dbReference>
<dbReference type="SUPFAM" id="SSF54495">
    <property type="entry name" value="UBC-like"/>
    <property type="match status" value="1"/>
</dbReference>
<keyword evidence="6" id="KW-0175">Coiled coil</keyword>